<reference evidence="1 2" key="1">
    <citation type="submission" date="2019-11" db="EMBL/GenBank/DDBJ databases">
        <title>Comparative genomics of hydrocarbon-degrading Desulfosarcina strains.</title>
        <authorList>
            <person name="Watanabe M."/>
            <person name="Kojima H."/>
            <person name="Fukui M."/>
        </authorList>
    </citation>
    <scope>NUCLEOTIDE SEQUENCE [LARGE SCALE GENOMIC DNA]</scope>
    <source>
        <strain evidence="1 2">PL12</strain>
    </source>
</reference>
<dbReference type="AlphaFoldDB" id="A0A5K7YFG7"/>
<sequence>MLKPRQTGPVSETSLITFRFRHPAAALDWPRPLFSGSLRYHHWHRHGYGRAVAVHSDLPGAKE</sequence>
<name>A0A5K7YFG7_9BACT</name>
<protein>
    <submittedName>
        <fullName evidence="1">Uncharacterized protein</fullName>
    </submittedName>
</protein>
<evidence type="ECO:0000313" key="1">
    <source>
        <dbReference type="EMBL" id="BBO68262.1"/>
    </source>
</evidence>
<dbReference type="Proteomes" id="UP000427906">
    <property type="component" value="Chromosome"/>
</dbReference>
<accession>A0A5K7YFG7</accession>
<dbReference type="EMBL" id="AP021874">
    <property type="protein sequence ID" value="BBO68262.1"/>
    <property type="molecule type" value="Genomic_DNA"/>
</dbReference>
<keyword evidence="2" id="KW-1185">Reference proteome</keyword>
<proteinExistence type="predicted"/>
<organism evidence="1 2">
    <name type="scientific">Desulfosarcina alkanivorans</name>
    <dbReference type="NCBI Taxonomy" id="571177"/>
    <lineage>
        <taxon>Bacteria</taxon>
        <taxon>Pseudomonadati</taxon>
        <taxon>Thermodesulfobacteriota</taxon>
        <taxon>Desulfobacteria</taxon>
        <taxon>Desulfobacterales</taxon>
        <taxon>Desulfosarcinaceae</taxon>
        <taxon>Desulfosarcina</taxon>
    </lineage>
</organism>
<dbReference type="KEGG" id="dalk:DSCA_21920"/>
<gene>
    <name evidence="1" type="ORF">DSCA_21920</name>
</gene>
<evidence type="ECO:0000313" key="2">
    <source>
        <dbReference type="Proteomes" id="UP000427906"/>
    </source>
</evidence>